<dbReference type="Gene3D" id="1.10.630.10">
    <property type="entry name" value="Cytochrome P450"/>
    <property type="match status" value="1"/>
</dbReference>
<keyword evidence="7 14" id="KW-0479">Metal-binding</keyword>
<evidence type="ECO:0000256" key="16">
    <source>
        <dbReference type="SAM" id="Phobius"/>
    </source>
</evidence>
<evidence type="ECO:0000256" key="10">
    <source>
        <dbReference type="ARBA" id="ARBA00023004"/>
    </source>
</evidence>
<dbReference type="Proteomes" id="UP001222027">
    <property type="component" value="Unassembled WGS sequence"/>
</dbReference>
<keyword evidence="5 14" id="KW-0349">Heme</keyword>
<keyword evidence="11 15" id="KW-0503">Monooxygenase</keyword>
<dbReference type="InterPro" id="IPR017972">
    <property type="entry name" value="Cyt_P450_CS"/>
</dbReference>
<dbReference type="PANTHER" id="PTHR24286">
    <property type="entry name" value="CYTOCHROME P450 26"/>
    <property type="match status" value="1"/>
</dbReference>
<evidence type="ECO:0000256" key="13">
    <source>
        <dbReference type="ARBA" id="ARBA00037909"/>
    </source>
</evidence>
<evidence type="ECO:0000256" key="15">
    <source>
        <dbReference type="RuleBase" id="RU000461"/>
    </source>
</evidence>
<dbReference type="InterPro" id="IPR001128">
    <property type="entry name" value="Cyt_P450"/>
</dbReference>
<dbReference type="SUPFAM" id="SSF48264">
    <property type="entry name" value="Cytochrome P450"/>
    <property type="match status" value="1"/>
</dbReference>
<dbReference type="EMBL" id="JAQQAF010000006">
    <property type="protein sequence ID" value="KAJ8477583.1"/>
    <property type="molecule type" value="Genomic_DNA"/>
</dbReference>
<accession>A0AAV8QRZ0</accession>
<evidence type="ECO:0000256" key="12">
    <source>
        <dbReference type="ARBA" id="ARBA00023136"/>
    </source>
</evidence>
<keyword evidence="12 16" id="KW-0472">Membrane</keyword>
<keyword evidence="9 15" id="KW-0560">Oxidoreductase</keyword>
<name>A0AAV8QRZ0_ENSVE</name>
<evidence type="ECO:0000313" key="18">
    <source>
        <dbReference type="Proteomes" id="UP001222027"/>
    </source>
</evidence>
<dbReference type="CDD" id="cd11043">
    <property type="entry name" value="CYP90-like"/>
    <property type="match status" value="1"/>
</dbReference>
<proteinExistence type="inferred from homology"/>
<evidence type="ECO:0000256" key="1">
    <source>
        <dbReference type="ARBA" id="ARBA00001971"/>
    </source>
</evidence>
<evidence type="ECO:0000313" key="17">
    <source>
        <dbReference type="EMBL" id="KAJ8477583.1"/>
    </source>
</evidence>
<comment type="caution">
    <text evidence="17">The sequence shown here is derived from an EMBL/GenBank/DDBJ whole genome shotgun (WGS) entry which is preliminary data.</text>
</comment>
<comment type="similarity">
    <text evidence="4 15">Belongs to the cytochrome P450 family.</text>
</comment>
<keyword evidence="8 16" id="KW-1133">Transmembrane helix</keyword>
<dbReference type="PRINTS" id="PR00463">
    <property type="entry name" value="EP450I"/>
</dbReference>
<dbReference type="GO" id="GO:0010268">
    <property type="term" value="P:brassinosteroid homeostasis"/>
    <property type="evidence" value="ECO:0007669"/>
    <property type="project" value="TreeGrafter"/>
</dbReference>
<evidence type="ECO:0000256" key="2">
    <source>
        <dbReference type="ARBA" id="ARBA00004167"/>
    </source>
</evidence>
<dbReference type="InterPro" id="IPR036396">
    <property type="entry name" value="Cyt_P450_sf"/>
</dbReference>
<evidence type="ECO:0000256" key="7">
    <source>
        <dbReference type="ARBA" id="ARBA00022723"/>
    </source>
</evidence>
<evidence type="ECO:0000256" key="3">
    <source>
        <dbReference type="ARBA" id="ARBA00004972"/>
    </source>
</evidence>
<dbReference type="GO" id="GO:0051777">
    <property type="term" value="F:ent-kaurenoic acid monooxygenase activity"/>
    <property type="evidence" value="ECO:0007669"/>
    <property type="project" value="TreeGrafter"/>
</dbReference>
<comment type="pathway">
    <text evidence="13">Plant hormone biosynthesis; gibberellin biosynthesis.</text>
</comment>
<evidence type="ECO:0000256" key="8">
    <source>
        <dbReference type="ARBA" id="ARBA00022989"/>
    </source>
</evidence>
<evidence type="ECO:0000256" key="6">
    <source>
        <dbReference type="ARBA" id="ARBA00022692"/>
    </source>
</evidence>
<dbReference type="PRINTS" id="PR00385">
    <property type="entry name" value="P450"/>
</dbReference>
<evidence type="ECO:0000256" key="11">
    <source>
        <dbReference type="ARBA" id="ARBA00023033"/>
    </source>
</evidence>
<dbReference type="InterPro" id="IPR002401">
    <property type="entry name" value="Cyt_P450_E_grp-I"/>
</dbReference>
<keyword evidence="18" id="KW-1185">Reference proteome</keyword>
<dbReference type="Pfam" id="PF00067">
    <property type="entry name" value="p450"/>
    <property type="match status" value="1"/>
</dbReference>
<evidence type="ECO:0000256" key="5">
    <source>
        <dbReference type="ARBA" id="ARBA00022617"/>
    </source>
</evidence>
<comment type="subcellular location">
    <subcellularLocation>
        <location evidence="2">Membrane</location>
        <topology evidence="2">Single-pass membrane protein</topology>
    </subcellularLocation>
</comment>
<sequence length="619" mass="70147">MVVMETAWGVVLTVAAAAVGLVAVCGGLRRLHEWVQEVGLGEKRRHLPPGDMGWPIIGNMWAFLRAFKSGQPDSFIASFVRRFNGVGMYKAYMFGSPTIMIHTPEGCRHVLMDDEHFIPGWPKSTRLLMGEKSFVGIVHEEHKRLRRLTAAPINGHEALNDYLQFIEHTVVSTLERWAGMAEIEFLTEMRRLTFRIIMQIFLSSGSEDVIQSLEKVYTDLNHGVRAMAIDLPGFAFHRALKARNSLVSTLQGVVDERRALKARNLSPAKKDMMDNLIDVEDENGRRLNDEEIIDILIMYLNAGHESSGHITMWATVFLQENPDIFQKAKAEQEEIRRSMPPAQKGLTLTEVRKMKYLSKVTDETLRMVNISFVTFRQATKDVYLNGYLIPKDWKVQLWFRNVHLDPQVYTDPKKFNPSRWDDFTPKAGTFLPFGGGSRLCPGNELAKLEIAVFLHHFLLGYELKRLNPKCPIRYLPHPRPTDNCMAKITKLSPISIHSSDDELCSSQPYQDVNPIHRKPDAVDQPNPNPNPFVPLASTAILLHRERWCSLGNRVGPVHRTVDTAGEAHRTVVMQMPLMGPSGVDKYFGNRSRCGGARTKALPAHGFVVHVHTKPESRVR</sequence>
<reference evidence="17 18" key="1">
    <citation type="submission" date="2022-12" db="EMBL/GenBank/DDBJ databases">
        <title>Chromosome-scale assembly of the Ensete ventricosum genome.</title>
        <authorList>
            <person name="Dussert Y."/>
            <person name="Stocks J."/>
            <person name="Wendawek A."/>
            <person name="Woldeyes F."/>
            <person name="Nichols R.A."/>
            <person name="Borrell J.S."/>
        </authorList>
    </citation>
    <scope>NUCLEOTIDE SEQUENCE [LARGE SCALE GENOMIC DNA]</scope>
    <source>
        <strain evidence="18">cv. Maze</strain>
        <tissue evidence="17">Seeds</tissue>
    </source>
</reference>
<evidence type="ECO:0000256" key="14">
    <source>
        <dbReference type="PIRSR" id="PIRSR602401-1"/>
    </source>
</evidence>
<dbReference type="GO" id="GO:0005506">
    <property type="term" value="F:iron ion binding"/>
    <property type="evidence" value="ECO:0007669"/>
    <property type="project" value="InterPro"/>
</dbReference>
<dbReference type="FunFam" id="1.10.630.10:FF:000052">
    <property type="entry name" value="Ent-kaurenoic acid oxidase"/>
    <property type="match status" value="1"/>
</dbReference>
<dbReference type="GO" id="GO:0016020">
    <property type="term" value="C:membrane"/>
    <property type="evidence" value="ECO:0007669"/>
    <property type="project" value="UniProtKB-SubCell"/>
</dbReference>
<comment type="pathway">
    <text evidence="3">Hormone biosynthesis.</text>
</comment>
<dbReference type="PANTHER" id="PTHR24286:SF356">
    <property type="entry name" value="ENT-KAURENOIC ACID OXIDASE 2"/>
    <property type="match status" value="1"/>
</dbReference>
<keyword evidence="10 14" id="KW-0408">Iron</keyword>
<comment type="cofactor">
    <cofactor evidence="1 14">
        <name>heme</name>
        <dbReference type="ChEBI" id="CHEBI:30413"/>
    </cofactor>
</comment>
<evidence type="ECO:0000256" key="4">
    <source>
        <dbReference type="ARBA" id="ARBA00010617"/>
    </source>
</evidence>
<dbReference type="GO" id="GO:0020037">
    <property type="term" value="F:heme binding"/>
    <property type="evidence" value="ECO:0007669"/>
    <property type="project" value="InterPro"/>
</dbReference>
<keyword evidence="6 16" id="KW-0812">Transmembrane</keyword>
<protein>
    <recommendedName>
        <fullName evidence="19">Ent-kaurenoic acid oxidase</fullName>
    </recommendedName>
</protein>
<organism evidence="17 18">
    <name type="scientific">Ensete ventricosum</name>
    <name type="common">Abyssinian banana</name>
    <name type="synonym">Musa ensete</name>
    <dbReference type="NCBI Taxonomy" id="4639"/>
    <lineage>
        <taxon>Eukaryota</taxon>
        <taxon>Viridiplantae</taxon>
        <taxon>Streptophyta</taxon>
        <taxon>Embryophyta</taxon>
        <taxon>Tracheophyta</taxon>
        <taxon>Spermatophyta</taxon>
        <taxon>Magnoliopsida</taxon>
        <taxon>Liliopsida</taxon>
        <taxon>Zingiberales</taxon>
        <taxon>Musaceae</taxon>
        <taxon>Ensete</taxon>
    </lineage>
</organism>
<gene>
    <name evidence="17" type="ORF">OPV22_021310</name>
</gene>
<dbReference type="AlphaFoldDB" id="A0AAV8QRZ0"/>
<evidence type="ECO:0000256" key="9">
    <source>
        <dbReference type="ARBA" id="ARBA00023002"/>
    </source>
</evidence>
<dbReference type="GO" id="GO:0009686">
    <property type="term" value="P:gibberellin biosynthetic process"/>
    <property type="evidence" value="ECO:0007669"/>
    <property type="project" value="UniProtKB-ARBA"/>
</dbReference>
<evidence type="ECO:0008006" key="19">
    <source>
        <dbReference type="Google" id="ProtNLM"/>
    </source>
</evidence>
<dbReference type="GO" id="GO:0016125">
    <property type="term" value="P:sterol metabolic process"/>
    <property type="evidence" value="ECO:0007669"/>
    <property type="project" value="TreeGrafter"/>
</dbReference>
<feature type="transmembrane region" description="Helical" evidence="16">
    <location>
        <begin position="6"/>
        <end position="28"/>
    </location>
</feature>
<feature type="binding site" description="axial binding residue" evidence="14">
    <location>
        <position position="440"/>
    </location>
    <ligand>
        <name>heme</name>
        <dbReference type="ChEBI" id="CHEBI:30413"/>
    </ligand>
    <ligandPart>
        <name>Fe</name>
        <dbReference type="ChEBI" id="CHEBI:18248"/>
    </ligandPart>
</feature>
<dbReference type="GO" id="GO:0005783">
    <property type="term" value="C:endoplasmic reticulum"/>
    <property type="evidence" value="ECO:0007669"/>
    <property type="project" value="TreeGrafter"/>
</dbReference>
<dbReference type="PROSITE" id="PS00086">
    <property type="entry name" value="CYTOCHROME_P450"/>
    <property type="match status" value="1"/>
</dbReference>
<dbReference type="GO" id="GO:0016132">
    <property type="term" value="P:brassinosteroid biosynthetic process"/>
    <property type="evidence" value="ECO:0007669"/>
    <property type="project" value="TreeGrafter"/>
</dbReference>